<comment type="caution">
    <text evidence="2">The sequence shown here is derived from an EMBL/GenBank/DDBJ whole genome shotgun (WGS) entry which is preliminary data.</text>
</comment>
<dbReference type="OrthoDB" id="1926781at2759"/>
<dbReference type="Proteomes" id="UP000614601">
    <property type="component" value="Unassembled WGS sequence"/>
</dbReference>
<organism evidence="2 3">
    <name type="scientific">Bursaphelenchus okinawaensis</name>
    <dbReference type="NCBI Taxonomy" id="465554"/>
    <lineage>
        <taxon>Eukaryota</taxon>
        <taxon>Metazoa</taxon>
        <taxon>Ecdysozoa</taxon>
        <taxon>Nematoda</taxon>
        <taxon>Chromadorea</taxon>
        <taxon>Rhabditida</taxon>
        <taxon>Tylenchina</taxon>
        <taxon>Tylenchomorpha</taxon>
        <taxon>Aphelenchoidea</taxon>
        <taxon>Aphelenchoididae</taxon>
        <taxon>Bursaphelenchus</taxon>
    </lineage>
</organism>
<dbReference type="EMBL" id="CAJFDH010000001">
    <property type="protein sequence ID" value="CAD5207286.1"/>
    <property type="molecule type" value="Genomic_DNA"/>
</dbReference>
<feature type="chain" id="PRO_5035594464" description="Translocon-associated protein subunit alpha" evidence="1">
    <location>
        <begin position="24"/>
        <end position="106"/>
    </location>
</feature>
<evidence type="ECO:0000313" key="3">
    <source>
        <dbReference type="Proteomes" id="UP000614601"/>
    </source>
</evidence>
<dbReference type="PANTHER" id="PTHR12924">
    <property type="entry name" value="TRANSLOCON-ASSOCIATED PROTEIN, ALPHA SUBUNIT"/>
    <property type="match status" value="1"/>
</dbReference>
<evidence type="ECO:0008006" key="4">
    <source>
        <dbReference type="Google" id="ProtNLM"/>
    </source>
</evidence>
<evidence type="ECO:0000256" key="1">
    <source>
        <dbReference type="SAM" id="SignalP"/>
    </source>
</evidence>
<dbReference type="Proteomes" id="UP000783686">
    <property type="component" value="Unassembled WGS sequence"/>
</dbReference>
<dbReference type="AlphaFoldDB" id="A0A811JVJ4"/>
<proteinExistence type="predicted"/>
<keyword evidence="3" id="KW-1185">Reference proteome</keyword>
<protein>
    <recommendedName>
        <fullName evidence="4">Translocon-associated protein subunit alpha</fullName>
    </recommendedName>
</protein>
<evidence type="ECO:0000313" key="2">
    <source>
        <dbReference type="EMBL" id="CAD5207286.1"/>
    </source>
</evidence>
<name>A0A811JVJ4_9BILA</name>
<accession>A0A811JVJ4</accession>
<dbReference type="PANTHER" id="PTHR12924:SF0">
    <property type="entry name" value="TRANSLOCON-ASSOCIATED PROTEIN SUBUNIT ALPHA"/>
    <property type="match status" value="1"/>
</dbReference>
<gene>
    <name evidence="2" type="ORF">BOKJ2_LOCUS1970</name>
</gene>
<sequence>MLSIRNLFLCVFSVLLISVCSEAKVDGNGIVLKDEERTVSPSKDVEATFYLIKPIDSENLLAGKESKFLIGFENKGQNDMILHSIEPSLRDPSNFSVIMANLSLSY</sequence>
<dbReference type="GO" id="GO:0005783">
    <property type="term" value="C:endoplasmic reticulum"/>
    <property type="evidence" value="ECO:0007669"/>
    <property type="project" value="TreeGrafter"/>
</dbReference>
<keyword evidence="1" id="KW-0732">Signal</keyword>
<reference evidence="2" key="1">
    <citation type="submission" date="2020-09" db="EMBL/GenBank/DDBJ databases">
        <authorList>
            <person name="Kikuchi T."/>
        </authorList>
    </citation>
    <scope>NUCLEOTIDE SEQUENCE</scope>
    <source>
        <strain evidence="2">SH1</strain>
    </source>
</reference>
<dbReference type="EMBL" id="CAJFCW020000001">
    <property type="protein sequence ID" value="CAG9085080.1"/>
    <property type="molecule type" value="Genomic_DNA"/>
</dbReference>
<feature type="signal peptide" evidence="1">
    <location>
        <begin position="1"/>
        <end position="23"/>
    </location>
</feature>